<evidence type="ECO:0000256" key="2">
    <source>
        <dbReference type="ARBA" id="ARBA00022598"/>
    </source>
</evidence>
<feature type="domain" description="AMP-dependent synthetase/ligase" evidence="3">
    <location>
        <begin position="9"/>
        <end position="358"/>
    </location>
</feature>
<dbReference type="PANTHER" id="PTHR43201">
    <property type="entry name" value="ACYL-COA SYNTHETASE"/>
    <property type="match status" value="1"/>
</dbReference>
<dbReference type="Gene3D" id="3.40.50.12780">
    <property type="entry name" value="N-terminal domain of ligase-like"/>
    <property type="match status" value="1"/>
</dbReference>
<dbReference type="Pfam" id="PF13193">
    <property type="entry name" value="AMP-binding_C"/>
    <property type="match status" value="1"/>
</dbReference>
<keyword evidence="6" id="KW-1185">Reference proteome</keyword>
<dbReference type="RefSeq" id="WP_085545598.1">
    <property type="nucleotide sequence ID" value="NZ_FXBB01000047.1"/>
</dbReference>
<dbReference type="OrthoDB" id="9778383at2"/>
<dbReference type="GO" id="GO:0006631">
    <property type="term" value="P:fatty acid metabolic process"/>
    <property type="evidence" value="ECO:0007669"/>
    <property type="project" value="TreeGrafter"/>
</dbReference>
<dbReference type="InterPro" id="IPR025110">
    <property type="entry name" value="AMP-bd_C"/>
</dbReference>
<keyword evidence="2" id="KW-0436">Ligase</keyword>
<evidence type="ECO:0000313" key="5">
    <source>
        <dbReference type="EMBL" id="SMG48862.1"/>
    </source>
</evidence>
<dbReference type="PROSITE" id="PS00455">
    <property type="entry name" value="AMP_BINDING"/>
    <property type="match status" value="1"/>
</dbReference>
<evidence type="ECO:0000313" key="6">
    <source>
        <dbReference type="Proteomes" id="UP000193355"/>
    </source>
</evidence>
<dbReference type="SUPFAM" id="SSF56801">
    <property type="entry name" value="Acetyl-CoA synthetase-like"/>
    <property type="match status" value="1"/>
</dbReference>
<proteinExistence type="inferred from homology"/>
<dbReference type="Proteomes" id="UP000193355">
    <property type="component" value="Unassembled WGS sequence"/>
</dbReference>
<sequence length="503" mass="54590">MSRVEQVIKERCEVYPDSPCLFFEGVTWTRRELDQAADRCEASLVSAGFTVGQRLVTMMPNCPAVLALSIAVWRLGGTVVPLNAKAGRELLGAALGLLDPFAVMVMTGMEELASAIESQGVPASVVSPFGEITPFSGRTGLPESEDLAVIFATSGTTGMPKAVPITHRNLLNNICTVKDHVTTLREDGEDIALNVLPNFHTFGFCLSGTLPLVLGYPQVILPSFLPPARTVEAIYSHKVSVIIAVPTIVALICEVVARSNMAPPDSLNMVVCGGAPLDLRLHQRAERLLGVPIHEGYGLTECSPVVGAAHDRAGFRPGQIGPVMEGYEIQLRDREGKLLEGNEGVLWLRGPSVTSGYFRSPEATAQRFDKDGWFNTGDVIRFDEDGYLTVLDRDTDIIIVGGFNVYPQEVENVLASFQGVKEAAVVGTPHGLSGEVPKAFVVLQEGASVEPRDLISFCKERLSHYKVPRKVEFVEELPRSAIGKVLRRTLRDLERSRFAGKKA</sequence>
<reference evidence="6" key="1">
    <citation type="submission" date="2017-04" db="EMBL/GenBank/DDBJ databases">
        <authorList>
            <person name="Varghese N."/>
            <person name="Submissions S."/>
        </authorList>
    </citation>
    <scope>NUCLEOTIDE SEQUENCE [LARGE SCALE GENOMIC DNA]</scope>
    <source>
        <strain evidence="6">USBA 82</strain>
    </source>
</reference>
<evidence type="ECO:0000259" key="4">
    <source>
        <dbReference type="Pfam" id="PF13193"/>
    </source>
</evidence>
<protein>
    <submittedName>
        <fullName evidence="5">Long-chain acyl-CoA synthetase</fullName>
    </submittedName>
</protein>
<feature type="domain" description="AMP-binding enzyme C-terminal" evidence="4">
    <location>
        <begin position="409"/>
        <end position="484"/>
    </location>
</feature>
<evidence type="ECO:0000256" key="1">
    <source>
        <dbReference type="ARBA" id="ARBA00006432"/>
    </source>
</evidence>
<dbReference type="InterPro" id="IPR020845">
    <property type="entry name" value="AMP-binding_CS"/>
</dbReference>
<dbReference type="Gene3D" id="3.30.300.30">
    <property type="match status" value="1"/>
</dbReference>
<dbReference type="InterPro" id="IPR042099">
    <property type="entry name" value="ANL_N_sf"/>
</dbReference>
<gene>
    <name evidence="5" type="ORF">SAMN06275492_14713</name>
</gene>
<name>A0A1X7L6I4_9BACT</name>
<dbReference type="InterPro" id="IPR000873">
    <property type="entry name" value="AMP-dep_synth/lig_dom"/>
</dbReference>
<evidence type="ECO:0000259" key="3">
    <source>
        <dbReference type="Pfam" id="PF00501"/>
    </source>
</evidence>
<dbReference type="AlphaFoldDB" id="A0A1X7L6I4"/>
<accession>A0A1X7L6I4</accession>
<dbReference type="Pfam" id="PF00501">
    <property type="entry name" value="AMP-binding"/>
    <property type="match status" value="1"/>
</dbReference>
<dbReference type="EMBL" id="FXBB01000047">
    <property type="protein sequence ID" value="SMG48862.1"/>
    <property type="molecule type" value="Genomic_DNA"/>
</dbReference>
<organism evidence="5 6">
    <name type="scientific">Dethiosulfovibrio salsuginis</name>
    <dbReference type="NCBI Taxonomy" id="561720"/>
    <lineage>
        <taxon>Bacteria</taxon>
        <taxon>Thermotogati</taxon>
        <taxon>Synergistota</taxon>
        <taxon>Synergistia</taxon>
        <taxon>Synergistales</taxon>
        <taxon>Dethiosulfovibrionaceae</taxon>
        <taxon>Dethiosulfovibrio</taxon>
    </lineage>
</organism>
<dbReference type="InterPro" id="IPR045851">
    <property type="entry name" value="AMP-bd_C_sf"/>
</dbReference>
<dbReference type="FunFam" id="3.30.300.30:FF:000008">
    <property type="entry name" value="2,3-dihydroxybenzoate-AMP ligase"/>
    <property type="match status" value="1"/>
</dbReference>
<dbReference type="STRING" id="561720.SAMN06275492_14713"/>
<dbReference type="PANTHER" id="PTHR43201:SF5">
    <property type="entry name" value="MEDIUM-CHAIN ACYL-COA LIGASE ACSF2, MITOCHONDRIAL"/>
    <property type="match status" value="1"/>
</dbReference>
<comment type="similarity">
    <text evidence="1">Belongs to the ATP-dependent AMP-binding enzyme family.</text>
</comment>
<dbReference type="GO" id="GO:0031956">
    <property type="term" value="F:medium-chain fatty acid-CoA ligase activity"/>
    <property type="evidence" value="ECO:0007669"/>
    <property type="project" value="TreeGrafter"/>
</dbReference>